<dbReference type="VEuPathDB" id="FungiDB:DD237_006872"/>
<evidence type="ECO:0000313" key="4">
    <source>
        <dbReference type="Proteomes" id="UP000282087"/>
    </source>
</evidence>
<feature type="region of interest" description="Disordered" evidence="1">
    <location>
        <begin position="246"/>
        <end position="295"/>
    </location>
</feature>
<comment type="caution">
    <text evidence="2">The sequence shown here is derived from an EMBL/GenBank/DDBJ whole genome shotgun (WGS) entry which is preliminary data.</text>
</comment>
<feature type="compositionally biased region" description="Polar residues" evidence="1">
    <location>
        <begin position="165"/>
        <end position="183"/>
    </location>
</feature>
<proteinExistence type="predicted"/>
<dbReference type="EMBL" id="QKXF01000658">
    <property type="protein sequence ID" value="RQM10002.1"/>
    <property type="molecule type" value="Genomic_DNA"/>
</dbReference>
<evidence type="ECO:0000313" key="2">
    <source>
        <dbReference type="EMBL" id="RMX66828.1"/>
    </source>
</evidence>
<reference evidence="4 5" key="1">
    <citation type="submission" date="2018-06" db="EMBL/GenBank/DDBJ databases">
        <title>Comparative genomics of downy mildews reveals potential adaptations to biotrophy.</title>
        <authorList>
            <person name="Fletcher K."/>
            <person name="Klosterman S.J."/>
            <person name="Derevnina L."/>
            <person name="Martin F."/>
            <person name="Koike S."/>
            <person name="Reyes Chin-Wo S."/>
            <person name="Mou B."/>
            <person name="Michelmore R."/>
        </authorList>
    </citation>
    <scope>NUCLEOTIDE SEQUENCE [LARGE SCALE GENOMIC DNA]</scope>
    <source>
        <strain evidence="3 5">R13</strain>
        <strain evidence="2 4">R14</strain>
    </source>
</reference>
<evidence type="ECO:0000313" key="5">
    <source>
        <dbReference type="Proteomes" id="UP000286097"/>
    </source>
</evidence>
<accession>A0A3M6VIS2</accession>
<feature type="compositionally biased region" description="Low complexity" evidence="1">
    <location>
        <begin position="189"/>
        <end position="204"/>
    </location>
</feature>
<feature type="region of interest" description="Disordered" evidence="1">
    <location>
        <begin position="134"/>
        <end position="204"/>
    </location>
</feature>
<organism evidence="2 4">
    <name type="scientific">Peronospora effusa</name>
    <dbReference type="NCBI Taxonomy" id="542832"/>
    <lineage>
        <taxon>Eukaryota</taxon>
        <taxon>Sar</taxon>
        <taxon>Stramenopiles</taxon>
        <taxon>Oomycota</taxon>
        <taxon>Peronosporomycetes</taxon>
        <taxon>Peronosporales</taxon>
        <taxon>Peronosporaceae</taxon>
        <taxon>Peronospora</taxon>
    </lineage>
</organism>
<dbReference type="EMBL" id="QLLG01000186">
    <property type="protein sequence ID" value="RMX66828.1"/>
    <property type="molecule type" value="Genomic_DNA"/>
</dbReference>
<keyword evidence="4" id="KW-1185">Reference proteome</keyword>
<dbReference type="AlphaFoldDB" id="A0A3M6VIS2"/>
<gene>
    <name evidence="3" type="ORF">DD237_006872</name>
    <name evidence="2" type="ORF">DD238_006525</name>
</gene>
<name>A0A3M6VIS2_9STRA</name>
<protein>
    <submittedName>
        <fullName evidence="2">Uncharacterized protein</fullName>
    </submittedName>
</protein>
<evidence type="ECO:0000313" key="3">
    <source>
        <dbReference type="EMBL" id="RQM10002.1"/>
    </source>
</evidence>
<feature type="compositionally biased region" description="Basic and acidic residues" evidence="1">
    <location>
        <begin position="269"/>
        <end position="289"/>
    </location>
</feature>
<dbReference type="OrthoDB" id="164782at2759"/>
<feature type="compositionally biased region" description="Low complexity" evidence="1">
    <location>
        <begin position="147"/>
        <end position="161"/>
    </location>
</feature>
<feature type="compositionally biased region" description="Polar residues" evidence="1">
    <location>
        <begin position="246"/>
        <end position="260"/>
    </location>
</feature>
<dbReference type="Proteomes" id="UP000286097">
    <property type="component" value="Unassembled WGS sequence"/>
</dbReference>
<evidence type="ECO:0000256" key="1">
    <source>
        <dbReference type="SAM" id="MobiDB-lite"/>
    </source>
</evidence>
<sequence>MFDKYSNIRLSGTTKVVERKQRQIEATGARVQKTNLDHDYGDQVERLTSSCCQTESERGSTLTMLGLEPSQLGKRHKQQQPQQDEAHLDYWRMSETQTESEYGSDIPTTRLTRGLGNENCSLIGSLRASESDLVVSTSQETEENQHDCSSLSKTDSSSSKCVEFTPTSITNQTDAPSELSRSLTMVGDSSRPSPSSTTTEALLPRLRPTAPLHCVVPNCCDYFTSPHPHYPKEVIGMAKIKESLQSVSASTNPINTDTTSEGADNERDDNDRGDNERGGHEREGGDRSNDSGVTRNNNEFEMWDYVCPQYARRYYANEWF</sequence>
<dbReference type="Proteomes" id="UP000282087">
    <property type="component" value="Unassembled WGS sequence"/>
</dbReference>